<keyword evidence="9" id="KW-1185">Reference proteome</keyword>
<accession>A0AAE7C2U7</accession>
<dbReference type="Gene3D" id="1.10.1240.20">
    <property type="entry name" value="Lytic transglycosylase, superhelical linker domain"/>
    <property type="match status" value="1"/>
</dbReference>
<dbReference type="Proteomes" id="UP000502287">
    <property type="component" value="Chromosome"/>
</dbReference>
<dbReference type="GO" id="GO:0016020">
    <property type="term" value="C:membrane"/>
    <property type="evidence" value="ECO:0007669"/>
    <property type="project" value="InterPro"/>
</dbReference>
<dbReference type="InterPro" id="IPR008258">
    <property type="entry name" value="Transglycosylase_SLT_dom_1"/>
</dbReference>
<evidence type="ECO:0000256" key="2">
    <source>
        <dbReference type="ARBA" id="ARBA00022729"/>
    </source>
</evidence>
<feature type="chain" id="PRO_5042004716" evidence="4">
    <location>
        <begin position="18"/>
        <end position="689"/>
    </location>
</feature>
<dbReference type="Gene3D" id="1.10.530.10">
    <property type="match status" value="1"/>
</dbReference>
<protein>
    <submittedName>
        <fullName evidence="7 8">Lytic murein transglycosylase</fullName>
    </submittedName>
</protein>
<dbReference type="InterPro" id="IPR000189">
    <property type="entry name" value="Transglyc_AS"/>
</dbReference>
<dbReference type="GO" id="GO:0008933">
    <property type="term" value="F:peptidoglycan lytic transglycosylase activity"/>
    <property type="evidence" value="ECO:0007669"/>
    <property type="project" value="InterPro"/>
</dbReference>
<dbReference type="Pfam" id="PF01464">
    <property type="entry name" value="SLT"/>
    <property type="match status" value="1"/>
</dbReference>
<dbReference type="KEGG" id="fcl:A4G17_08830"/>
<proteinExistence type="inferred from homology"/>
<dbReference type="Gene3D" id="1.25.20.10">
    <property type="entry name" value="Bacterial muramidases"/>
    <property type="match status" value="1"/>
</dbReference>
<dbReference type="Proteomes" id="UP000276901">
    <property type="component" value="Unassembled WGS sequence"/>
</dbReference>
<dbReference type="InterPro" id="IPR012289">
    <property type="entry name" value="Lytic_TGlycosylase_superhlx_L"/>
</dbReference>
<evidence type="ECO:0000313" key="8">
    <source>
        <dbReference type="EMBL" id="RPE96011.1"/>
    </source>
</evidence>
<comment type="similarity">
    <text evidence="1">Belongs to the transglycosylase Slt family.</text>
</comment>
<dbReference type="SUPFAM" id="SSF48435">
    <property type="entry name" value="Bacterial muramidases"/>
    <property type="match status" value="1"/>
</dbReference>
<gene>
    <name evidence="7" type="ORF">A4G17_08830</name>
    <name evidence="8" type="ORF">EDC49_0391</name>
</gene>
<dbReference type="RefSeq" id="WP_123955935.1">
    <property type="nucleotide sequence ID" value="NZ_CP015029.1"/>
</dbReference>
<dbReference type="PROSITE" id="PS00922">
    <property type="entry name" value="TRANSGLYCOSYLASE"/>
    <property type="match status" value="1"/>
</dbReference>
<dbReference type="InterPro" id="IPR037061">
    <property type="entry name" value="Lytic_TGlycoase_superhlx_L_sf"/>
</dbReference>
<evidence type="ECO:0000256" key="4">
    <source>
        <dbReference type="SAM" id="SignalP"/>
    </source>
</evidence>
<dbReference type="GO" id="GO:0000270">
    <property type="term" value="P:peptidoglycan metabolic process"/>
    <property type="evidence" value="ECO:0007669"/>
    <property type="project" value="InterPro"/>
</dbReference>
<dbReference type="CDD" id="cd13401">
    <property type="entry name" value="Slt70-like"/>
    <property type="match status" value="1"/>
</dbReference>
<keyword evidence="2 4" id="KW-0732">Signal</keyword>
<reference evidence="7 10" key="1">
    <citation type="submission" date="2016-03" db="EMBL/GenBank/DDBJ databases">
        <authorList>
            <person name="Hansen M.J."/>
            <person name="Bojesen A.M."/>
            <person name="Planet P."/>
        </authorList>
    </citation>
    <scope>NUCLEOTIDE SEQUENCE [LARGE SCALE GENOMIC DNA]</scope>
    <source>
        <strain evidence="7 10">HPA 21</strain>
    </source>
</reference>
<dbReference type="SUPFAM" id="SSF53955">
    <property type="entry name" value="Lysozyme-like"/>
    <property type="match status" value="1"/>
</dbReference>
<dbReference type="AlphaFoldDB" id="A0AAE7C2U7"/>
<dbReference type="InterPro" id="IPR023346">
    <property type="entry name" value="Lysozyme-like_dom_sf"/>
</dbReference>
<reference evidence="8 9" key="2">
    <citation type="submission" date="2018-11" db="EMBL/GenBank/DDBJ databases">
        <title>Genomic Encyclopedia of Type Strains, Phase IV (KMG-IV): sequencing the most valuable type-strain genomes for metagenomic binning, comparative biology and taxonomic classification.</title>
        <authorList>
            <person name="Goeker M."/>
        </authorList>
    </citation>
    <scope>NUCLEOTIDE SEQUENCE [LARGE SCALE GENOMIC DNA]</scope>
    <source>
        <strain evidence="8 9">DSM 25797</strain>
    </source>
</reference>
<feature type="domain" description="Lytic transglycosylase superhelical linker" evidence="6">
    <location>
        <begin position="456"/>
        <end position="517"/>
    </location>
</feature>
<dbReference type="PANTHER" id="PTHR37423">
    <property type="entry name" value="SOLUBLE LYTIC MUREIN TRANSGLYCOSYLASE-RELATED"/>
    <property type="match status" value="1"/>
</dbReference>
<dbReference type="GO" id="GO:0042597">
    <property type="term" value="C:periplasmic space"/>
    <property type="evidence" value="ECO:0007669"/>
    <property type="project" value="InterPro"/>
</dbReference>
<evidence type="ECO:0000313" key="9">
    <source>
        <dbReference type="Proteomes" id="UP000276901"/>
    </source>
</evidence>
<dbReference type="GO" id="GO:0004553">
    <property type="term" value="F:hydrolase activity, hydrolyzing O-glycosyl compounds"/>
    <property type="evidence" value="ECO:0007669"/>
    <property type="project" value="InterPro"/>
</dbReference>
<dbReference type="EMBL" id="CP015029">
    <property type="protein sequence ID" value="QIM65537.1"/>
    <property type="molecule type" value="Genomic_DNA"/>
</dbReference>
<evidence type="ECO:0000259" key="6">
    <source>
        <dbReference type="Pfam" id="PF14718"/>
    </source>
</evidence>
<dbReference type="PANTHER" id="PTHR37423:SF5">
    <property type="entry name" value="SOLUBLE LYTIC MUREIN TRANSGLYCOSYLASE"/>
    <property type="match status" value="1"/>
</dbReference>
<dbReference type="EMBL" id="RKQT01000001">
    <property type="protein sequence ID" value="RPE96011.1"/>
    <property type="molecule type" value="Genomic_DNA"/>
</dbReference>
<keyword evidence="3" id="KW-0175">Coiled coil</keyword>
<feature type="signal peptide" evidence="4">
    <location>
        <begin position="1"/>
        <end position="17"/>
    </location>
</feature>
<dbReference type="InterPro" id="IPR008939">
    <property type="entry name" value="Lytic_TGlycosylase_superhlx_U"/>
</dbReference>
<dbReference type="Pfam" id="PF14718">
    <property type="entry name" value="SLT_L"/>
    <property type="match status" value="1"/>
</dbReference>
<name>A0AAE7C2U7_9PAST</name>
<evidence type="ECO:0000313" key="7">
    <source>
        <dbReference type="EMBL" id="QIM65537.1"/>
    </source>
</evidence>
<evidence type="ECO:0000313" key="10">
    <source>
        <dbReference type="Proteomes" id="UP000502287"/>
    </source>
</evidence>
<feature type="coiled-coil region" evidence="3">
    <location>
        <begin position="29"/>
        <end position="63"/>
    </location>
</feature>
<sequence>MWKKTLLVLCIANSAWARTEVQTTLAELKQQWQAEQQQTEKQLRQQRENFIQLESLLNAAEKQGNVSDHLLQLAEKLQDPTYPLFDELQWALLKAKLTTEAAKNPAVLTQWIDDFTAKFPEIAKRNQLPQRLFPALYDTQQFSELVEYAKQHKPDQSNQCRLFSAKFQLLAEQLQPNPEAEQAVGSSKSFATLQTLLAEFEPFWLQTDRLSSECNGIEAYWRDQGLKTADKVQLKAVHLFQQKSQKGLEILSLNASGDLANWLKTVQHLLASPQNLQHFAENQPLAAHNKAILLAAFPAMVKTLPEQLENPDFSRYQQWAERWQLSEAEQREWKIVFLNRLFDNADPIFQLWRDEQITQLKADNLTERRLRLAIWQQTDLKPWLALLSDETKNKQEWRYWQAKADPTQRLTILKTLASERGFYPMLAANRLKQRYLPTLPKTQPLSDLQKNQLNRSLAKVAELRNLARFGSAKLAWIELLQRVDFNEKVALAEYAITQEWFDLAVEATIQAKAWDYLPLRLPNAYAEWFKANLTNSAVQPSFAMAIARQESAWNPQARSHANAIGLMQMLPTTAQATAKNRSLPYQQERDLLSPFRNIMLGTAHLGELNEKYPNNRILIAAAYNAGPHRVERWLARANNKLEMDEFIASIPFYETRGYVQNVLAYDFYYQMLYGTKPPMLFSPEEQQRY</sequence>
<evidence type="ECO:0000259" key="5">
    <source>
        <dbReference type="Pfam" id="PF01464"/>
    </source>
</evidence>
<evidence type="ECO:0000256" key="3">
    <source>
        <dbReference type="SAM" id="Coils"/>
    </source>
</evidence>
<evidence type="ECO:0000256" key="1">
    <source>
        <dbReference type="ARBA" id="ARBA00007734"/>
    </source>
</evidence>
<feature type="domain" description="Transglycosylase SLT" evidence="5">
    <location>
        <begin position="529"/>
        <end position="641"/>
    </location>
</feature>
<organism evidence="7 10">
    <name type="scientific">Frederiksenia canicola</name>
    <dbReference type="NCBI Taxonomy" id="123824"/>
    <lineage>
        <taxon>Bacteria</taxon>
        <taxon>Pseudomonadati</taxon>
        <taxon>Pseudomonadota</taxon>
        <taxon>Gammaproteobacteria</taxon>
        <taxon>Pasteurellales</taxon>
        <taxon>Pasteurellaceae</taxon>
        <taxon>Frederiksenia</taxon>
    </lineage>
</organism>